<dbReference type="GO" id="GO:0005524">
    <property type="term" value="F:ATP binding"/>
    <property type="evidence" value="ECO:0007669"/>
    <property type="project" value="UniProtKB-KW"/>
</dbReference>
<keyword evidence="4" id="KW-0067">ATP-binding</keyword>
<dbReference type="EMBL" id="JABANM010003809">
    <property type="protein sequence ID" value="KAF4750233.1"/>
    <property type="molecule type" value="Genomic_DNA"/>
</dbReference>
<dbReference type="GO" id="GO:0015631">
    <property type="term" value="F:tubulin binding"/>
    <property type="evidence" value="ECO:0007669"/>
    <property type="project" value="TreeGrafter"/>
</dbReference>
<evidence type="ECO:0000256" key="2">
    <source>
        <dbReference type="ARBA" id="ARBA00022598"/>
    </source>
</evidence>
<dbReference type="GO" id="GO:0070740">
    <property type="term" value="F:tubulin-glutamic acid ligase activity"/>
    <property type="evidence" value="ECO:0007669"/>
    <property type="project" value="TreeGrafter"/>
</dbReference>
<evidence type="ECO:0000256" key="4">
    <source>
        <dbReference type="ARBA" id="ARBA00022840"/>
    </source>
</evidence>
<comment type="caution">
    <text evidence="6">The sequence shown here is derived from an EMBL/GenBank/DDBJ whole genome shotgun (WGS) entry which is preliminary data.</text>
</comment>
<evidence type="ECO:0000256" key="5">
    <source>
        <dbReference type="ARBA" id="ARBA00030445"/>
    </source>
</evidence>
<keyword evidence="2" id="KW-0436">Ligase</keyword>
<reference evidence="6 7" key="1">
    <citation type="submission" date="2020-04" db="EMBL/GenBank/DDBJ databases">
        <title>Perkinsus olseni comparative genomics.</title>
        <authorList>
            <person name="Bogema D.R."/>
        </authorList>
    </citation>
    <scope>NUCLEOTIDE SEQUENCE [LARGE SCALE GENOMIC DNA]</scope>
    <source>
        <strain evidence="6">ATCC PRA-205</strain>
    </source>
</reference>
<dbReference type="GO" id="GO:0000226">
    <property type="term" value="P:microtubule cytoskeleton organization"/>
    <property type="evidence" value="ECO:0007669"/>
    <property type="project" value="TreeGrafter"/>
</dbReference>
<gene>
    <name evidence="6" type="primary">TTLL9_4</name>
    <name evidence="6" type="ORF">FOZ62_032188</name>
</gene>
<dbReference type="PROSITE" id="PS51221">
    <property type="entry name" value="TTL"/>
    <property type="match status" value="1"/>
</dbReference>
<dbReference type="PANTHER" id="PTHR12241">
    <property type="entry name" value="TUBULIN POLYGLUTAMYLASE"/>
    <property type="match status" value="1"/>
</dbReference>
<evidence type="ECO:0000313" key="7">
    <source>
        <dbReference type="Proteomes" id="UP000574390"/>
    </source>
</evidence>
<evidence type="ECO:0000313" key="6">
    <source>
        <dbReference type="EMBL" id="KAF4750233.1"/>
    </source>
</evidence>
<organism evidence="6 7">
    <name type="scientific">Perkinsus olseni</name>
    <name type="common">Perkinsus atlanticus</name>
    <dbReference type="NCBI Taxonomy" id="32597"/>
    <lineage>
        <taxon>Eukaryota</taxon>
        <taxon>Sar</taxon>
        <taxon>Alveolata</taxon>
        <taxon>Perkinsozoa</taxon>
        <taxon>Perkinsea</taxon>
        <taxon>Perkinsida</taxon>
        <taxon>Perkinsidae</taxon>
        <taxon>Perkinsus</taxon>
    </lineage>
</organism>
<dbReference type="PANTHER" id="PTHR12241:SF39">
    <property type="entry name" value="TUBULIN POLYGLUTAMYLASE TTLL9-RELATED"/>
    <property type="match status" value="1"/>
</dbReference>
<dbReference type="Pfam" id="PF03133">
    <property type="entry name" value="TTL"/>
    <property type="match status" value="1"/>
</dbReference>
<sequence>FDKEWVSEVFDKVYLGRRQRVNHFRNHYQLTRKDMLAKNLQRAREKSDMNDDDELTKILSAGCIPDTYVDHPGDKAANNNSNSGNTGLPSGVVEAYVVQKYIARPLLLGGKKFDLRLYVLVPNFSPLTVWVYRQGFARLSMSRYSKTKKSMENHAVHLTNVAVQKVSPGYNSTHGGKYDLNELKIFLSAKFGSDRVENMFFDVESIILASLKAVEAKVAPDKHSFELYGYDIILDEKLKPWLLEVNASPSLTANTPSDYRMKFDLLDDVFNVLNIEGIIPVDLYTGLRQIGGFDLLYRSDIGRVREPDHALTKSRLGRYNDRLE</sequence>
<keyword evidence="3" id="KW-0547">Nucleotide-binding</keyword>
<comment type="similarity">
    <text evidence="1">Belongs to the tubulin--tyrosine ligase family.</text>
</comment>
<dbReference type="Proteomes" id="UP000574390">
    <property type="component" value="Unassembled WGS sequence"/>
</dbReference>
<dbReference type="Gene3D" id="3.30.470.20">
    <property type="entry name" value="ATP-grasp fold, B domain"/>
    <property type="match status" value="1"/>
</dbReference>
<accession>A0A7J6TY90</accession>
<dbReference type="InterPro" id="IPR004344">
    <property type="entry name" value="TTL/TTLL_fam"/>
</dbReference>
<evidence type="ECO:0000256" key="3">
    <source>
        <dbReference type="ARBA" id="ARBA00022741"/>
    </source>
</evidence>
<dbReference type="SUPFAM" id="SSF56059">
    <property type="entry name" value="Glutathione synthetase ATP-binding domain-like"/>
    <property type="match status" value="1"/>
</dbReference>
<protein>
    <recommendedName>
        <fullName evidence="5">Tubulin--tyrosine ligase-like protein 9</fullName>
    </recommendedName>
</protein>
<dbReference type="GO" id="GO:0036064">
    <property type="term" value="C:ciliary basal body"/>
    <property type="evidence" value="ECO:0007669"/>
    <property type="project" value="TreeGrafter"/>
</dbReference>
<evidence type="ECO:0000256" key="1">
    <source>
        <dbReference type="ARBA" id="ARBA00006820"/>
    </source>
</evidence>
<proteinExistence type="inferred from homology"/>
<name>A0A7J6TY90_PEROL</name>
<dbReference type="AlphaFoldDB" id="A0A7J6TY90"/>
<feature type="non-terminal residue" evidence="6">
    <location>
        <position position="324"/>
    </location>
</feature>
<feature type="non-terminal residue" evidence="6">
    <location>
        <position position="1"/>
    </location>
</feature>